<accession>A0ACD4NVP4</accession>
<proteinExistence type="predicted"/>
<dbReference type="EMBL" id="CP113520">
    <property type="protein sequence ID" value="WAJ31005.1"/>
    <property type="molecule type" value="Genomic_DNA"/>
</dbReference>
<organism evidence="1 2">
    <name type="scientific">Antarcticirhabdus aurantiaca</name>
    <dbReference type="NCBI Taxonomy" id="2606717"/>
    <lineage>
        <taxon>Bacteria</taxon>
        <taxon>Pseudomonadati</taxon>
        <taxon>Pseudomonadota</taxon>
        <taxon>Alphaproteobacteria</taxon>
        <taxon>Hyphomicrobiales</taxon>
        <taxon>Aurantimonadaceae</taxon>
        <taxon>Antarcticirhabdus</taxon>
    </lineage>
</organism>
<reference evidence="1" key="1">
    <citation type="submission" date="2022-11" db="EMBL/GenBank/DDBJ databases">
        <title>beta-Carotene-producing bacterium, Jeongeuplla avenae sp. nov., alleviates the salt stress of Arabidopsis seedlings.</title>
        <authorList>
            <person name="Jiang L."/>
            <person name="Lee J."/>
        </authorList>
    </citation>
    <scope>NUCLEOTIDE SEQUENCE</scope>
    <source>
        <strain evidence="1">DY_R2A_6</strain>
    </source>
</reference>
<evidence type="ECO:0000313" key="2">
    <source>
        <dbReference type="Proteomes" id="UP001163223"/>
    </source>
</evidence>
<dbReference type="Proteomes" id="UP001163223">
    <property type="component" value="Chromosome"/>
</dbReference>
<keyword evidence="2" id="KW-1185">Reference proteome</keyword>
<sequence length="296" mass="32636">MARPNLSVPTASRIIAHIRDRGLAPGEHLPAQGLADALRLSRAPVSAALKRMAEEGIVRLEPNRGYFLAKAPDEIASPLADPAAGAEPEDEVYARIVDDCLSGRLPERVSENELMRLYGLARTRLLKTLNRIQSEGWADRRPGNGWEFLTGLRSRAAYEDAYQFRASVESQALLLPSFAIDRPAFAEARAGQEEILAGGFERMGRARLFELNSRFHEMLVGCAGNSFFTDALVRVNRLRRLLEYRATVDRSRLPLQSKEHLLILDMIEAGELARASAFLKAHILGASAIKSPIVAG</sequence>
<evidence type="ECO:0000313" key="1">
    <source>
        <dbReference type="EMBL" id="WAJ31005.1"/>
    </source>
</evidence>
<gene>
    <name evidence="1" type="ORF">OXU80_12695</name>
</gene>
<protein>
    <submittedName>
        <fullName evidence="1">GntR family transcriptional regulator</fullName>
    </submittedName>
</protein>
<name>A0ACD4NVP4_9HYPH</name>